<proteinExistence type="predicted"/>
<dbReference type="InterPro" id="IPR016040">
    <property type="entry name" value="NAD(P)-bd_dom"/>
</dbReference>
<keyword evidence="3" id="KW-1185">Reference proteome</keyword>
<organism evidence="2 3">
    <name type="scientific">Lacticaseibacillus mingshuiensis</name>
    <dbReference type="NCBI Taxonomy" id="2799574"/>
    <lineage>
        <taxon>Bacteria</taxon>
        <taxon>Bacillati</taxon>
        <taxon>Bacillota</taxon>
        <taxon>Bacilli</taxon>
        <taxon>Lactobacillales</taxon>
        <taxon>Lactobacillaceae</taxon>
        <taxon>Lacticaseibacillus</taxon>
    </lineage>
</organism>
<dbReference type="RefSeq" id="WP_203628221.1">
    <property type="nucleotide sequence ID" value="NZ_BOLQ01000020.1"/>
</dbReference>
<reference evidence="3" key="1">
    <citation type="journal article" date="2019" name="Int. J. Syst. Evol. Microbiol.">
        <title>The Global Catalogue of Microorganisms (GCM) 10K type strain sequencing project: providing services to taxonomists for standard genome sequencing and annotation.</title>
        <authorList>
            <consortium name="The Broad Institute Genomics Platform"/>
            <consortium name="The Broad Institute Genome Sequencing Center for Infectious Disease"/>
            <person name="Wu L."/>
            <person name="Ma J."/>
        </authorList>
    </citation>
    <scope>NUCLEOTIDE SEQUENCE [LARGE SCALE GENOMIC DNA]</scope>
    <source>
        <strain evidence="3">CCM 8980</strain>
    </source>
</reference>
<name>A0ABW4CMD3_9LACO</name>
<dbReference type="PANTHER" id="PTHR15020">
    <property type="entry name" value="FLAVIN REDUCTASE-RELATED"/>
    <property type="match status" value="1"/>
</dbReference>
<dbReference type="Proteomes" id="UP001597196">
    <property type="component" value="Unassembled WGS sequence"/>
</dbReference>
<dbReference type="SUPFAM" id="SSF51735">
    <property type="entry name" value="NAD(P)-binding Rossmann-fold domains"/>
    <property type="match status" value="1"/>
</dbReference>
<evidence type="ECO:0000313" key="3">
    <source>
        <dbReference type="Proteomes" id="UP001597196"/>
    </source>
</evidence>
<comment type="caution">
    <text evidence="2">The sequence shown here is derived from an EMBL/GenBank/DDBJ whole genome shotgun (WGS) entry which is preliminary data.</text>
</comment>
<evidence type="ECO:0000313" key="2">
    <source>
        <dbReference type="EMBL" id="MFD1430805.1"/>
    </source>
</evidence>
<protein>
    <submittedName>
        <fullName evidence="2">SDR family oxidoreductase</fullName>
    </submittedName>
</protein>
<dbReference type="CDD" id="cd05243">
    <property type="entry name" value="SDR_a5"/>
    <property type="match status" value="1"/>
</dbReference>
<gene>
    <name evidence="2" type="ORF">ACFQ4P_11200</name>
</gene>
<dbReference type="Pfam" id="PF13460">
    <property type="entry name" value="NAD_binding_10"/>
    <property type="match status" value="1"/>
</dbReference>
<dbReference type="Gene3D" id="3.40.50.720">
    <property type="entry name" value="NAD(P)-binding Rossmann-like Domain"/>
    <property type="match status" value="1"/>
</dbReference>
<feature type="domain" description="NAD(P)-binding" evidence="1">
    <location>
        <begin position="7"/>
        <end position="186"/>
    </location>
</feature>
<dbReference type="PANTHER" id="PTHR15020:SF50">
    <property type="entry name" value="UPF0659 PROTEIN YMR090W"/>
    <property type="match status" value="1"/>
</dbReference>
<evidence type="ECO:0000259" key="1">
    <source>
        <dbReference type="Pfam" id="PF13460"/>
    </source>
</evidence>
<accession>A0ABW4CMD3</accession>
<dbReference type="EMBL" id="JBHTOC010000017">
    <property type="protein sequence ID" value="MFD1430805.1"/>
    <property type="molecule type" value="Genomic_DNA"/>
</dbReference>
<dbReference type="InterPro" id="IPR036291">
    <property type="entry name" value="NAD(P)-bd_dom_sf"/>
</dbReference>
<sequence>MKIFVVGANGQVGRLLVETLLDNDYQVTGGYRDPAQQAPEAGSQAFAAVHFDLTAPVAELAAALAGHDAVIFAAGSQGKALLSVDLDGAVKTQLAAEQAGVTRFIQLSSLNAESRANWPASLHDYYIAKFYADEWLKTRTQLDYVIVQPAALTNDEATGMITIEPAGTATITRQDVASVLARAVESDCHRETIKLANGAVPIAQVL</sequence>